<dbReference type="GO" id="GO:0006508">
    <property type="term" value="P:proteolysis"/>
    <property type="evidence" value="ECO:0007669"/>
    <property type="project" value="InterPro"/>
</dbReference>
<feature type="transmembrane region" description="Helical" evidence="2">
    <location>
        <begin position="132"/>
        <end position="150"/>
    </location>
</feature>
<dbReference type="InterPro" id="IPR054722">
    <property type="entry name" value="PolX-like_BBD"/>
</dbReference>
<dbReference type="GO" id="GO:0006397">
    <property type="term" value="P:mRNA processing"/>
    <property type="evidence" value="ECO:0007669"/>
    <property type="project" value="UniProtKB-KW"/>
</dbReference>
<comment type="caution">
    <text evidence="4">The sequence shown here is derived from an EMBL/GenBank/DDBJ whole genome shotgun (WGS) entry which is preliminary data.</text>
</comment>
<keyword evidence="2" id="KW-0472">Membrane</keyword>
<dbReference type="InterPro" id="IPR036875">
    <property type="entry name" value="Znf_CCHC_sf"/>
</dbReference>
<keyword evidence="5" id="KW-1185">Reference proteome</keyword>
<evidence type="ECO:0000313" key="4">
    <source>
        <dbReference type="EMBL" id="MBW0559871.1"/>
    </source>
</evidence>
<proteinExistence type="predicted"/>
<dbReference type="SUPFAM" id="SSF57756">
    <property type="entry name" value="Retrovirus zinc finger-like domains"/>
    <property type="match status" value="1"/>
</dbReference>
<organism evidence="4 5">
    <name type="scientific">Austropuccinia psidii MF-1</name>
    <dbReference type="NCBI Taxonomy" id="1389203"/>
    <lineage>
        <taxon>Eukaryota</taxon>
        <taxon>Fungi</taxon>
        <taxon>Dikarya</taxon>
        <taxon>Basidiomycota</taxon>
        <taxon>Pucciniomycotina</taxon>
        <taxon>Pucciniomycetes</taxon>
        <taxon>Pucciniales</taxon>
        <taxon>Sphaerophragmiaceae</taxon>
        <taxon>Austropuccinia</taxon>
    </lineage>
</organism>
<dbReference type="Pfam" id="PF22936">
    <property type="entry name" value="Pol_BBD"/>
    <property type="match status" value="1"/>
</dbReference>
<evidence type="ECO:0000313" key="5">
    <source>
        <dbReference type="Proteomes" id="UP000765509"/>
    </source>
</evidence>
<dbReference type="EMBL" id="AVOT02068771">
    <property type="protein sequence ID" value="MBW0559871.1"/>
    <property type="molecule type" value="Genomic_DNA"/>
</dbReference>
<feature type="domain" description="Retrovirus-related Pol polyprotein from transposon TNT 1-94-like beta-barrel" evidence="3">
    <location>
        <begin position="77"/>
        <end position="154"/>
    </location>
</feature>
<accession>A0A9Q3JD40</accession>
<evidence type="ECO:0000259" key="3">
    <source>
        <dbReference type="Pfam" id="PF22936"/>
    </source>
</evidence>
<dbReference type="GO" id="GO:0004190">
    <property type="term" value="F:aspartic-type endopeptidase activity"/>
    <property type="evidence" value="ECO:0007669"/>
    <property type="project" value="InterPro"/>
</dbReference>
<dbReference type="PROSITE" id="PS00141">
    <property type="entry name" value="ASP_PROTEASE"/>
    <property type="match status" value="1"/>
</dbReference>
<dbReference type="Proteomes" id="UP000765509">
    <property type="component" value="Unassembled WGS sequence"/>
</dbReference>
<reference evidence="4" key="1">
    <citation type="submission" date="2021-03" db="EMBL/GenBank/DDBJ databases">
        <title>Draft genome sequence of rust myrtle Austropuccinia psidii MF-1, a brazilian biotype.</title>
        <authorList>
            <person name="Quecine M.C."/>
            <person name="Pachon D.M.R."/>
            <person name="Bonatelli M.L."/>
            <person name="Correr F.H."/>
            <person name="Franceschini L.M."/>
            <person name="Leite T.F."/>
            <person name="Margarido G.R.A."/>
            <person name="Almeida C.A."/>
            <person name="Ferrarezi J.A."/>
            <person name="Labate C.A."/>
        </authorList>
    </citation>
    <scope>NUCLEOTIDE SEQUENCE</scope>
    <source>
        <strain evidence="4">MF-1</strain>
    </source>
</reference>
<gene>
    <name evidence="4" type="ORF">O181_099586</name>
</gene>
<dbReference type="OrthoDB" id="18781at2759"/>
<evidence type="ECO:0000256" key="2">
    <source>
        <dbReference type="SAM" id="Phobius"/>
    </source>
</evidence>
<dbReference type="Gene3D" id="4.10.60.10">
    <property type="entry name" value="Zinc finger, CCHC-type"/>
    <property type="match status" value="1"/>
</dbReference>
<protein>
    <recommendedName>
        <fullName evidence="3">Retrovirus-related Pol polyprotein from transposon TNT 1-94-like beta-barrel domain-containing protein</fullName>
    </recommendedName>
</protein>
<keyword evidence="2" id="KW-0812">Transmembrane</keyword>
<dbReference type="InterPro" id="IPR001969">
    <property type="entry name" value="Aspartic_peptidase_AS"/>
</dbReference>
<dbReference type="AlphaFoldDB" id="A0A9Q3JD40"/>
<sequence length="218" mass="24610">MRKSKNTPSPTAGRSEEWREKWLTPRNPCFYCDKVGHWVPDFPVKKKVMMVKNRINSPRPLVSWIGVVPELEKNEILLDSGATHSVIGDLSLFINLKSTNMKLSVTSSEQFDVGAIRSIKLNTKSGLMVVKNMLYCAAILGIVLSIGQLMNQGFDIKFDTGSFILAMGDKKYFGHKRNYHWFIVMAATNEDARIKPMLVDQVLPFINFSTQPGSSPRK</sequence>
<keyword evidence="1" id="KW-0507">mRNA processing</keyword>
<dbReference type="GO" id="GO:0003676">
    <property type="term" value="F:nucleic acid binding"/>
    <property type="evidence" value="ECO:0007669"/>
    <property type="project" value="InterPro"/>
</dbReference>
<evidence type="ECO:0000256" key="1">
    <source>
        <dbReference type="ARBA" id="ARBA00022664"/>
    </source>
</evidence>
<name>A0A9Q3JD40_9BASI</name>
<dbReference type="GO" id="GO:0008270">
    <property type="term" value="F:zinc ion binding"/>
    <property type="evidence" value="ECO:0007669"/>
    <property type="project" value="InterPro"/>
</dbReference>
<keyword evidence="2" id="KW-1133">Transmembrane helix</keyword>